<sequence>YPSPPPPSPSPPPIVYYSPPPSPKKTPSANCPPPPYLQSSPYTSMTGPPGNLYPVDVNFSGSGATPSGHGSFAGFLPLLVCLLSLLAYW</sequence>
<dbReference type="EMBL" id="LXQA010500624">
    <property type="protein sequence ID" value="MCI55719.1"/>
    <property type="molecule type" value="Genomic_DNA"/>
</dbReference>
<proteinExistence type="predicted"/>
<evidence type="ECO:0000256" key="1">
    <source>
        <dbReference type="SAM" id="MobiDB-lite"/>
    </source>
</evidence>
<keyword evidence="2" id="KW-0812">Transmembrane</keyword>
<feature type="region of interest" description="Disordered" evidence="1">
    <location>
        <begin position="1"/>
        <end position="47"/>
    </location>
</feature>
<protein>
    <submittedName>
        <fullName evidence="3">Uncharacterized protein</fullName>
    </submittedName>
</protein>
<accession>A0A392T3U2</accession>
<name>A0A392T3U2_9FABA</name>
<dbReference type="Proteomes" id="UP000265520">
    <property type="component" value="Unassembled WGS sequence"/>
</dbReference>
<evidence type="ECO:0000313" key="3">
    <source>
        <dbReference type="EMBL" id="MCI55719.1"/>
    </source>
</evidence>
<feature type="compositionally biased region" description="Polar residues" evidence="1">
    <location>
        <begin position="37"/>
        <end position="46"/>
    </location>
</feature>
<comment type="caution">
    <text evidence="3">The sequence shown here is derived from an EMBL/GenBank/DDBJ whole genome shotgun (WGS) entry which is preliminary data.</text>
</comment>
<feature type="compositionally biased region" description="Pro residues" evidence="1">
    <location>
        <begin position="1"/>
        <end position="36"/>
    </location>
</feature>
<evidence type="ECO:0000256" key="2">
    <source>
        <dbReference type="SAM" id="Phobius"/>
    </source>
</evidence>
<organism evidence="3 4">
    <name type="scientific">Trifolium medium</name>
    <dbReference type="NCBI Taxonomy" id="97028"/>
    <lineage>
        <taxon>Eukaryota</taxon>
        <taxon>Viridiplantae</taxon>
        <taxon>Streptophyta</taxon>
        <taxon>Embryophyta</taxon>
        <taxon>Tracheophyta</taxon>
        <taxon>Spermatophyta</taxon>
        <taxon>Magnoliopsida</taxon>
        <taxon>eudicotyledons</taxon>
        <taxon>Gunneridae</taxon>
        <taxon>Pentapetalae</taxon>
        <taxon>rosids</taxon>
        <taxon>fabids</taxon>
        <taxon>Fabales</taxon>
        <taxon>Fabaceae</taxon>
        <taxon>Papilionoideae</taxon>
        <taxon>50 kb inversion clade</taxon>
        <taxon>NPAAA clade</taxon>
        <taxon>Hologalegina</taxon>
        <taxon>IRL clade</taxon>
        <taxon>Trifolieae</taxon>
        <taxon>Trifolium</taxon>
    </lineage>
</organism>
<keyword evidence="2" id="KW-0472">Membrane</keyword>
<feature type="non-terminal residue" evidence="3">
    <location>
        <position position="1"/>
    </location>
</feature>
<feature type="transmembrane region" description="Helical" evidence="2">
    <location>
        <begin position="69"/>
        <end position="88"/>
    </location>
</feature>
<dbReference type="AlphaFoldDB" id="A0A392T3U2"/>
<keyword evidence="2" id="KW-1133">Transmembrane helix</keyword>
<evidence type="ECO:0000313" key="4">
    <source>
        <dbReference type="Proteomes" id="UP000265520"/>
    </source>
</evidence>
<dbReference type="PANTHER" id="PTHR35094">
    <property type="entry name" value="LEUCINE-RICH REPEAT EXTENSIN-LIKE PROTEIN 2"/>
    <property type="match status" value="1"/>
</dbReference>
<dbReference type="PANTHER" id="PTHR35094:SF1">
    <property type="entry name" value="PROTEIN, PUTATIVE-RELATED"/>
    <property type="match status" value="1"/>
</dbReference>
<reference evidence="3 4" key="1">
    <citation type="journal article" date="2018" name="Front. Plant Sci.">
        <title>Red Clover (Trifolium pratense) and Zigzag Clover (T. medium) - A Picture of Genomic Similarities and Differences.</title>
        <authorList>
            <person name="Dluhosova J."/>
            <person name="Istvanek J."/>
            <person name="Nedelnik J."/>
            <person name="Repkova J."/>
        </authorList>
    </citation>
    <scope>NUCLEOTIDE SEQUENCE [LARGE SCALE GENOMIC DNA]</scope>
    <source>
        <strain evidence="4">cv. 10/8</strain>
        <tissue evidence="3">Leaf</tissue>
    </source>
</reference>
<keyword evidence="4" id="KW-1185">Reference proteome</keyword>